<name>A0A812NAW7_SYMPI</name>
<evidence type="ECO:0000313" key="1">
    <source>
        <dbReference type="EMBL" id="CAE7297497.1"/>
    </source>
</evidence>
<reference evidence="1" key="1">
    <citation type="submission" date="2021-02" db="EMBL/GenBank/DDBJ databases">
        <authorList>
            <person name="Dougan E. K."/>
            <person name="Rhodes N."/>
            <person name="Thang M."/>
            <person name="Chan C."/>
        </authorList>
    </citation>
    <scope>NUCLEOTIDE SEQUENCE</scope>
</reference>
<accession>A0A812NAW7</accession>
<dbReference type="AlphaFoldDB" id="A0A812NAW7"/>
<evidence type="ECO:0000313" key="2">
    <source>
        <dbReference type="Proteomes" id="UP000649617"/>
    </source>
</evidence>
<feature type="non-terminal residue" evidence="1">
    <location>
        <position position="314"/>
    </location>
</feature>
<keyword evidence="2" id="KW-1185">Reference proteome</keyword>
<sequence>DSDAETVPGMLEEPVNALKLFETRLHEKTSSHEICDEATSTLLSRRSLWKKAESIAGQSSGRKYQRLQPHMQVESMQTVVFCGSDLKGSAAGFKGISGQVRCIPVEDPREGLSYMMCSFCSGDRIFQQVSGLVQHLESGECPLGQKELMEACRLQLMPSGASSANVRLVPSSSEDHDSQRDRIASSVNLQNKVDDGFSLRRKLLSELRMLQPARYAELATEPAGLLNRTLQEMSILVQAARKRPEAPEGAQTKRLRSKDLAAPMARRVLKGPQRGFLEALAGRLRSQGISISSPFTFEKYRSFCEVVSPSPTDV</sequence>
<organism evidence="1 2">
    <name type="scientific">Symbiodinium pilosum</name>
    <name type="common">Dinoflagellate</name>
    <dbReference type="NCBI Taxonomy" id="2952"/>
    <lineage>
        <taxon>Eukaryota</taxon>
        <taxon>Sar</taxon>
        <taxon>Alveolata</taxon>
        <taxon>Dinophyceae</taxon>
        <taxon>Suessiales</taxon>
        <taxon>Symbiodiniaceae</taxon>
        <taxon>Symbiodinium</taxon>
    </lineage>
</organism>
<gene>
    <name evidence="1" type="ORF">SPIL2461_LOCUS6705</name>
</gene>
<dbReference type="OrthoDB" id="415401at2759"/>
<dbReference type="EMBL" id="CAJNIZ010010264">
    <property type="protein sequence ID" value="CAE7297497.1"/>
    <property type="molecule type" value="Genomic_DNA"/>
</dbReference>
<dbReference type="Proteomes" id="UP000649617">
    <property type="component" value="Unassembled WGS sequence"/>
</dbReference>
<protein>
    <submittedName>
        <fullName evidence="1">Uncharacterized protein</fullName>
    </submittedName>
</protein>
<proteinExistence type="predicted"/>
<comment type="caution">
    <text evidence="1">The sequence shown here is derived from an EMBL/GenBank/DDBJ whole genome shotgun (WGS) entry which is preliminary data.</text>
</comment>